<evidence type="ECO:0000313" key="3">
    <source>
        <dbReference type="EMBL" id="PAD23104.1"/>
    </source>
</evidence>
<dbReference type="Pfam" id="PF08929">
    <property type="entry name" value="PoNi_C"/>
    <property type="match status" value="1"/>
</dbReference>
<gene>
    <name evidence="3" type="ORF">CHH64_00365</name>
</gene>
<feature type="domain" description="PoNi N-terminal" evidence="1">
    <location>
        <begin position="2"/>
        <end position="115"/>
    </location>
</feature>
<accession>A0A268AG76</accession>
<dbReference type="EMBL" id="NPBV01000001">
    <property type="protein sequence ID" value="PAD23104.1"/>
    <property type="molecule type" value="Genomic_DNA"/>
</dbReference>
<dbReference type="Proteomes" id="UP000216013">
    <property type="component" value="Unassembled WGS sequence"/>
</dbReference>
<dbReference type="InterPro" id="IPR015025">
    <property type="entry name" value="PoNi_C"/>
</dbReference>
<evidence type="ECO:0000259" key="2">
    <source>
        <dbReference type="Pfam" id="PF08929"/>
    </source>
</evidence>
<dbReference type="Gene3D" id="1.10.3920.10">
    <property type="entry name" value="PA2201 C-terminal domain-like"/>
    <property type="match status" value="1"/>
</dbReference>
<dbReference type="AlphaFoldDB" id="A0A268AG76"/>
<dbReference type="RefSeq" id="WP_095260211.1">
    <property type="nucleotide sequence ID" value="NZ_NPBV01000001.1"/>
</dbReference>
<dbReference type="SUPFAM" id="SSF140731">
    <property type="entry name" value="PA2201 C-terminal domain-like"/>
    <property type="match status" value="1"/>
</dbReference>
<evidence type="ECO:0000259" key="1">
    <source>
        <dbReference type="Pfam" id="PF08928"/>
    </source>
</evidence>
<reference evidence="3 4" key="1">
    <citation type="submission" date="2017-07" db="EMBL/GenBank/DDBJ databases">
        <title>Isolation and whole genome analysis of endospore-forming bacteria from heroin.</title>
        <authorList>
            <person name="Kalinowski J."/>
            <person name="Ahrens B."/>
            <person name="Al-Dilaimi A."/>
            <person name="Winkler A."/>
            <person name="Wibberg D."/>
            <person name="Schleenbecker U."/>
            <person name="Ruckert C."/>
            <person name="Wolfel R."/>
            <person name="Grass G."/>
        </authorList>
    </citation>
    <scope>NUCLEOTIDE SEQUENCE [LARGE SCALE GENOMIC DNA]</scope>
    <source>
        <strain evidence="3 4">7528</strain>
    </source>
</reference>
<sequence length="235" mass="27627">MRSPLKSHKYFKNYLKEECARIDKFETVINKVIAERGANDRGVQSGLRSITGFYFNVFNALYSAGAPLEDLKKFYPRVLNSMKKVWDSESGYVEMLWMISTGIMLEVPQTELQEIDRMVNNDGIEDFLFEFLLGQNKEELETTNSPIHYRPYKKLYNVINSTTKDESLRLLRDYLANEWYQGHNDTGWYDTHKSKEDIFSGYWSFESGAIVKILELDDSSLKDTLYYPYDMVHYN</sequence>
<evidence type="ECO:0008006" key="5">
    <source>
        <dbReference type="Google" id="ProtNLM"/>
    </source>
</evidence>
<dbReference type="InterPro" id="IPR015024">
    <property type="entry name" value="PoNi_N"/>
</dbReference>
<evidence type="ECO:0000313" key="4">
    <source>
        <dbReference type="Proteomes" id="UP000216013"/>
    </source>
</evidence>
<organism evidence="3 4">
    <name type="scientific">Terribacillus saccharophilus</name>
    <dbReference type="NCBI Taxonomy" id="361277"/>
    <lineage>
        <taxon>Bacteria</taxon>
        <taxon>Bacillati</taxon>
        <taxon>Bacillota</taxon>
        <taxon>Bacilli</taxon>
        <taxon>Bacillales</taxon>
        <taxon>Bacillaceae</taxon>
        <taxon>Terribacillus</taxon>
    </lineage>
</organism>
<proteinExistence type="predicted"/>
<dbReference type="Pfam" id="PF08928">
    <property type="entry name" value="PoNi_N"/>
    <property type="match status" value="1"/>
</dbReference>
<protein>
    <recommendedName>
        <fullName evidence="5">PoNi C-terminal domain-containing protein</fullName>
    </recommendedName>
</protein>
<comment type="caution">
    <text evidence="3">The sequence shown here is derived from an EMBL/GenBank/DDBJ whole genome shotgun (WGS) entry which is preliminary data.</text>
</comment>
<feature type="domain" description="PoNi C-terminal" evidence="2">
    <location>
        <begin position="125"/>
        <end position="231"/>
    </location>
</feature>
<name>A0A268AG76_9BACI</name>
<dbReference type="InterPro" id="IPR028983">
    <property type="entry name" value="PA2201-like_C"/>
</dbReference>